<dbReference type="EMBL" id="FRCR01000020">
    <property type="protein sequence ID" value="SHM88384.1"/>
    <property type="molecule type" value="Genomic_DNA"/>
</dbReference>
<dbReference type="PROSITE" id="PS51932">
    <property type="entry name" value="BMV"/>
    <property type="match status" value="1"/>
</dbReference>
<evidence type="ECO:0000256" key="2">
    <source>
        <dbReference type="ARBA" id="ARBA00023669"/>
    </source>
</evidence>
<dbReference type="Gene3D" id="2.40.50.220">
    <property type="entry name" value="EutN/Ccml"/>
    <property type="match status" value="1"/>
</dbReference>
<gene>
    <name evidence="4" type="ORF">SAMN05660826_02242</name>
</gene>
<dbReference type="InterPro" id="IPR004992">
    <property type="entry name" value="EutN_CcmL"/>
</dbReference>
<dbReference type="Proteomes" id="UP000184375">
    <property type="component" value="Unassembled WGS sequence"/>
</dbReference>
<dbReference type="RefSeq" id="WP_073258474.1">
    <property type="nucleotide sequence ID" value="NZ_FRCR01000020.1"/>
</dbReference>
<dbReference type="SUPFAM" id="SSF159133">
    <property type="entry name" value="EutN/CcmL-like"/>
    <property type="match status" value="1"/>
</dbReference>
<evidence type="ECO:0000313" key="4">
    <source>
        <dbReference type="EMBL" id="SHM88384.1"/>
    </source>
</evidence>
<comment type="subcellular location">
    <subcellularLocation>
        <location evidence="1">Carboxysome</location>
    </subcellularLocation>
</comment>
<keyword evidence="3" id="KW-1283">Bacterial microcompartment</keyword>
<protein>
    <submittedName>
        <fullName evidence="4">Ethanolamine utilization protein EutN</fullName>
    </submittedName>
</protein>
<dbReference type="Pfam" id="PF03319">
    <property type="entry name" value="EutN_CcmL"/>
    <property type="match status" value="1"/>
</dbReference>
<evidence type="ECO:0000256" key="1">
    <source>
        <dbReference type="ARBA" id="ARBA00023587"/>
    </source>
</evidence>
<keyword evidence="2" id="KW-1282">Carboxysome</keyword>
<dbReference type="PANTHER" id="PTHR36539">
    <property type="entry name" value="ETHANOLAMINE UTILIZATION PROTEIN EUTN"/>
    <property type="match status" value="1"/>
</dbReference>
<name>A0A1M7MC87_9FIRM</name>
<accession>A0A1M7MC87</accession>
<dbReference type="STRING" id="447595.SAMN05660826_02242"/>
<sequence>MIIAKVVGNVVATKKNEGLVGAKLLVVKPVNEKDEDGNLKEEEKFLVAVDSVGAGIGEMVLLVTGSTATKIMNDANAPVDAAVVGIIDEIEIH</sequence>
<dbReference type="GO" id="GO:0031470">
    <property type="term" value="C:carboxysome"/>
    <property type="evidence" value="ECO:0007669"/>
    <property type="project" value="UniProtKB-SubCell"/>
</dbReference>
<proteinExistence type="predicted"/>
<keyword evidence="5" id="KW-1185">Reference proteome</keyword>
<dbReference type="InterPro" id="IPR036677">
    <property type="entry name" value="EutN_CcmL_sf"/>
</dbReference>
<dbReference type="AlphaFoldDB" id="A0A1M7MC87"/>
<evidence type="ECO:0000313" key="5">
    <source>
        <dbReference type="Proteomes" id="UP000184375"/>
    </source>
</evidence>
<dbReference type="CDD" id="cd01614">
    <property type="entry name" value="EutN_CcmL"/>
    <property type="match status" value="1"/>
</dbReference>
<dbReference type="OrthoDB" id="196195at2"/>
<organism evidence="4 5">
    <name type="scientific">Caldanaerovirga acetigignens</name>
    <dbReference type="NCBI Taxonomy" id="447595"/>
    <lineage>
        <taxon>Bacteria</taxon>
        <taxon>Bacillati</taxon>
        <taxon>Bacillota</taxon>
        <taxon>Clostridia</taxon>
        <taxon>Thermosediminibacterales</taxon>
        <taxon>Thermosediminibacteraceae</taxon>
        <taxon>Caldanaerovirga</taxon>
    </lineage>
</organism>
<evidence type="ECO:0000256" key="3">
    <source>
        <dbReference type="ARBA" id="ARBA00024446"/>
    </source>
</evidence>
<reference evidence="5" key="1">
    <citation type="submission" date="2016-11" db="EMBL/GenBank/DDBJ databases">
        <authorList>
            <person name="Varghese N."/>
            <person name="Submissions S."/>
        </authorList>
    </citation>
    <scope>NUCLEOTIDE SEQUENCE [LARGE SCALE GENOMIC DNA]</scope>
    <source>
        <strain evidence="5">DSM 18802</strain>
    </source>
</reference>